<sequence>MITTNPELLNARYDVAVIGSGAAGLVAAVRAADAGHSVIVLEKATTLGGTSGLSGGVLWAPNNHLMRESGFDDSDEQGRDYLTAAAGDRMSPAEIDWYIQTSKRAVQFLDAETHVSLVPLGRPDYHVEWPGSTTGGRGLDNNEFNPADYDPAIGAHLRKPTYFPLISMSERDGLNGSAPDAELLASRKATGVRTMGGALVGNLLASALERGIHVVRDARVTGLSRSADGGWSLTMRDGAFSLAANNVVIASGGFEWNAELVSALLPFTITPISAPSNEGDGLALGLGVGGSLDELTHIWGVPVITPPSDTYDGKQSGRMGNVEMTLPGSITVNAAGKRFVNEALNYHDLTRVFGNVDPITSKPANSPAWLVFDHRFLSRYPVAGSTPGTPTEWMISAESPAELATKLGIPAAAFEATLERFNADAAAGIDTEFGRGSTPQDIHLGDANNLPNPCLAPLATGPFYAVPLHPGALGTAGGLRVNLDGQALDFNSTPIEGLYAAGNCSATAFRDAYPGGGATLGSAITRGFAVGEHLAAQRS</sequence>
<dbReference type="Gene3D" id="3.50.50.60">
    <property type="entry name" value="FAD/NAD(P)-binding domain"/>
    <property type="match status" value="1"/>
</dbReference>
<dbReference type="InterPro" id="IPR027477">
    <property type="entry name" value="Succ_DH/fumarate_Rdtase_cat_sf"/>
</dbReference>
<dbReference type="PRINTS" id="PR00368">
    <property type="entry name" value="FADPNR"/>
</dbReference>
<evidence type="ECO:0000313" key="6">
    <source>
        <dbReference type="EMBL" id="NIH54539.1"/>
    </source>
</evidence>
<dbReference type="Gene3D" id="3.90.700.10">
    <property type="entry name" value="Succinate dehydrogenase/fumarate reductase flavoprotein, catalytic domain"/>
    <property type="match status" value="1"/>
</dbReference>
<proteinExistence type="predicted"/>
<keyword evidence="4 6" id="KW-0560">Oxidoreductase</keyword>
<evidence type="ECO:0000259" key="5">
    <source>
        <dbReference type="Pfam" id="PF00890"/>
    </source>
</evidence>
<organism evidence="6 7">
    <name type="scientific">Lysinibacter cavernae</name>
    <dbReference type="NCBI Taxonomy" id="1640652"/>
    <lineage>
        <taxon>Bacteria</taxon>
        <taxon>Bacillati</taxon>
        <taxon>Actinomycetota</taxon>
        <taxon>Actinomycetes</taxon>
        <taxon>Micrococcales</taxon>
        <taxon>Microbacteriaceae</taxon>
        <taxon>Lysinibacter</taxon>
    </lineage>
</organism>
<dbReference type="PRINTS" id="PR00411">
    <property type="entry name" value="PNDRDTASEI"/>
</dbReference>
<feature type="domain" description="FAD-dependent oxidoreductase 2 FAD-binding" evidence="5">
    <location>
        <begin position="14"/>
        <end position="520"/>
    </location>
</feature>
<gene>
    <name evidence="6" type="ORF">FHX76_002435</name>
</gene>
<dbReference type="Proteomes" id="UP000541033">
    <property type="component" value="Unassembled WGS sequence"/>
</dbReference>
<dbReference type="InterPro" id="IPR050315">
    <property type="entry name" value="FAD-oxidoreductase_2"/>
</dbReference>
<evidence type="ECO:0000313" key="7">
    <source>
        <dbReference type="Proteomes" id="UP000541033"/>
    </source>
</evidence>
<keyword evidence="7" id="KW-1185">Reference proteome</keyword>
<dbReference type="InterPro" id="IPR036188">
    <property type="entry name" value="FAD/NAD-bd_sf"/>
</dbReference>
<keyword evidence="2" id="KW-0285">Flavoprotein</keyword>
<dbReference type="AlphaFoldDB" id="A0A7X5R2P2"/>
<protein>
    <submittedName>
        <fullName evidence="6">3-oxosteroid 1-dehydrogenase</fullName>
        <ecNumber evidence="6">1.3.99.4</ecNumber>
    </submittedName>
</protein>
<dbReference type="RefSeq" id="WP_167150928.1">
    <property type="nucleotide sequence ID" value="NZ_JAAMOX010000002.1"/>
</dbReference>
<name>A0A7X5R2P2_9MICO</name>
<dbReference type="PANTHER" id="PTHR43400">
    <property type="entry name" value="FUMARATE REDUCTASE"/>
    <property type="match status" value="1"/>
</dbReference>
<keyword evidence="3" id="KW-0274">FAD</keyword>
<evidence type="ECO:0000256" key="2">
    <source>
        <dbReference type="ARBA" id="ARBA00022630"/>
    </source>
</evidence>
<dbReference type="SUPFAM" id="SSF56425">
    <property type="entry name" value="Succinate dehydrogenase/fumarate reductase flavoprotein, catalytic domain"/>
    <property type="match status" value="1"/>
</dbReference>
<reference evidence="6 7" key="1">
    <citation type="submission" date="2020-02" db="EMBL/GenBank/DDBJ databases">
        <title>Sequencing the genomes of 1000 actinobacteria strains.</title>
        <authorList>
            <person name="Klenk H.-P."/>
        </authorList>
    </citation>
    <scope>NUCLEOTIDE SEQUENCE [LARGE SCALE GENOMIC DNA]</scope>
    <source>
        <strain evidence="6 7">DSM 27960</strain>
    </source>
</reference>
<dbReference type="GO" id="GO:0047571">
    <property type="term" value="F:3-oxosteroid 1-dehydrogenase activity"/>
    <property type="evidence" value="ECO:0007669"/>
    <property type="project" value="UniProtKB-EC"/>
</dbReference>
<dbReference type="EC" id="1.3.99.4" evidence="6"/>
<evidence type="ECO:0000256" key="1">
    <source>
        <dbReference type="ARBA" id="ARBA00001974"/>
    </source>
</evidence>
<dbReference type="EMBL" id="JAAMOX010000002">
    <property type="protein sequence ID" value="NIH54539.1"/>
    <property type="molecule type" value="Genomic_DNA"/>
</dbReference>
<dbReference type="PANTHER" id="PTHR43400:SF10">
    <property type="entry name" value="3-OXOSTEROID 1-DEHYDROGENASE"/>
    <property type="match status" value="1"/>
</dbReference>
<dbReference type="SUPFAM" id="SSF51905">
    <property type="entry name" value="FAD/NAD(P)-binding domain"/>
    <property type="match status" value="1"/>
</dbReference>
<evidence type="ECO:0000256" key="4">
    <source>
        <dbReference type="ARBA" id="ARBA00023002"/>
    </source>
</evidence>
<dbReference type="GO" id="GO:0008202">
    <property type="term" value="P:steroid metabolic process"/>
    <property type="evidence" value="ECO:0007669"/>
    <property type="project" value="UniProtKB-ARBA"/>
</dbReference>
<comment type="caution">
    <text evidence="6">The sequence shown here is derived from an EMBL/GenBank/DDBJ whole genome shotgun (WGS) entry which is preliminary data.</text>
</comment>
<dbReference type="InterPro" id="IPR003953">
    <property type="entry name" value="FAD-dep_OxRdtase_2_FAD-bd"/>
</dbReference>
<evidence type="ECO:0000256" key="3">
    <source>
        <dbReference type="ARBA" id="ARBA00022827"/>
    </source>
</evidence>
<comment type="cofactor">
    <cofactor evidence="1">
        <name>FAD</name>
        <dbReference type="ChEBI" id="CHEBI:57692"/>
    </cofactor>
</comment>
<accession>A0A7X5R2P2</accession>
<dbReference type="Pfam" id="PF00890">
    <property type="entry name" value="FAD_binding_2"/>
    <property type="match status" value="1"/>
</dbReference>